<dbReference type="InterPro" id="IPR019243">
    <property type="entry name" value="DUF2202"/>
</dbReference>
<dbReference type="RefSeq" id="WP_204665022.1">
    <property type="nucleotide sequence ID" value="NZ_JAFBDT010000022.1"/>
</dbReference>
<keyword evidence="4" id="KW-1185">Reference proteome</keyword>
<accession>A0ABS2MT62</accession>
<comment type="caution">
    <text evidence="3">The sequence shown here is derived from an EMBL/GenBank/DDBJ whole genome shotgun (WGS) entry which is preliminary data.</text>
</comment>
<evidence type="ECO:0000259" key="2">
    <source>
        <dbReference type="Pfam" id="PF09968"/>
    </source>
</evidence>
<feature type="domain" description="DUF2202" evidence="2">
    <location>
        <begin position="44"/>
        <end position="166"/>
    </location>
</feature>
<dbReference type="SUPFAM" id="SSF47240">
    <property type="entry name" value="Ferritin-like"/>
    <property type="match status" value="1"/>
</dbReference>
<dbReference type="InterPro" id="IPR009078">
    <property type="entry name" value="Ferritin-like_SF"/>
</dbReference>
<sequence length="177" mass="20036">MKSKKMIIGLMMLVTLLANGVVMADVNDYGAVGAMTDEAYTLEEMLVYAIQDEYLARGEYESIMEKFDVQRPFSNIIKSEETHISLLVPLFEQYGFEIPTDTSEDHLIIPDTITETYAIGVEAEENNIEMYATFLQQDLPEEVRDVFERLLASSENHLSAFENGLSRSTQGFGRRGK</sequence>
<dbReference type="CDD" id="cd01048">
    <property type="entry name" value="Ferritin_like_AB2"/>
    <property type="match status" value="1"/>
</dbReference>
<organism evidence="3 4">
    <name type="scientific">Fusibacter tunisiensis</name>
    <dbReference type="NCBI Taxonomy" id="1008308"/>
    <lineage>
        <taxon>Bacteria</taxon>
        <taxon>Bacillati</taxon>
        <taxon>Bacillota</taxon>
        <taxon>Clostridia</taxon>
        <taxon>Eubacteriales</taxon>
        <taxon>Eubacteriales Family XII. Incertae Sedis</taxon>
        <taxon>Fusibacter</taxon>
    </lineage>
</organism>
<dbReference type="Proteomes" id="UP000767854">
    <property type="component" value="Unassembled WGS sequence"/>
</dbReference>
<evidence type="ECO:0000256" key="1">
    <source>
        <dbReference type="SAM" id="SignalP"/>
    </source>
</evidence>
<dbReference type="EMBL" id="JAFBDT010000022">
    <property type="protein sequence ID" value="MBM7562594.1"/>
    <property type="molecule type" value="Genomic_DNA"/>
</dbReference>
<evidence type="ECO:0000313" key="4">
    <source>
        <dbReference type="Proteomes" id="UP000767854"/>
    </source>
</evidence>
<dbReference type="InterPro" id="IPR012347">
    <property type="entry name" value="Ferritin-like"/>
</dbReference>
<keyword evidence="1" id="KW-0732">Signal</keyword>
<protein>
    <recommendedName>
        <fullName evidence="2">DUF2202 domain-containing protein</fullName>
    </recommendedName>
</protein>
<proteinExistence type="predicted"/>
<dbReference type="Pfam" id="PF09968">
    <property type="entry name" value="DUF2202"/>
    <property type="match status" value="1"/>
</dbReference>
<feature type="chain" id="PRO_5045363057" description="DUF2202 domain-containing protein" evidence="1">
    <location>
        <begin position="25"/>
        <end position="177"/>
    </location>
</feature>
<name>A0ABS2MT62_9FIRM</name>
<reference evidence="3 4" key="1">
    <citation type="submission" date="2021-01" db="EMBL/GenBank/DDBJ databases">
        <title>Genomic Encyclopedia of Type Strains, Phase IV (KMG-IV): sequencing the most valuable type-strain genomes for metagenomic binning, comparative biology and taxonomic classification.</title>
        <authorList>
            <person name="Goeker M."/>
        </authorList>
    </citation>
    <scope>NUCLEOTIDE SEQUENCE [LARGE SCALE GENOMIC DNA]</scope>
    <source>
        <strain evidence="3 4">DSM 24436</strain>
    </source>
</reference>
<dbReference type="Gene3D" id="1.20.1260.10">
    <property type="match status" value="1"/>
</dbReference>
<feature type="signal peptide" evidence="1">
    <location>
        <begin position="1"/>
        <end position="24"/>
    </location>
</feature>
<gene>
    <name evidence="3" type="ORF">JOC49_002155</name>
</gene>
<evidence type="ECO:0000313" key="3">
    <source>
        <dbReference type="EMBL" id="MBM7562594.1"/>
    </source>
</evidence>